<proteinExistence type="predicted"/>
<evidence type="ECO:0000256" key="1">
    <source>
        <dbReference type="SAM" id="SignalP"/>
    </source>
</evidence>
<evidence type="ECO:0000313" key="2">
    <source>
        <dbReference type="EMBL" id="CAE0376410.1"/>
    </source>
</evidence>
<dbReference type="Proteomes" id="UP001295684">
    <property type="component" value="Unassembled WGS sequence"/>
</dbReference>
<evidence type="ECO:0000313" key="4">
    <source>
        <dbReference type="Proteomes" id="UP001295684"/>
    </source>
</evidence>
<reference evidence="2" key="1">
    <citation type="submission" date="2021-01" db="EMBL/GenBank/DDBJ databases">
        <authorList>
            <person name="Corre E."/>
            <person name="Pelletier E."/>
            <person name="Niang G."/>
            <person name="Scheremetjew M."/>
            <person name="Finn R."/>
            <person name="Kale V."/>
            <person name="Holt S."/>
            <person name="Cochrane G."/>
            <person name="Meng A."/>
            <person name="Brown T."/>
            <person name="Cohen L."/>
        </authorList>
    </citation>
    <scope>NUCLEOTIDE SEQUENCE</scope>
    <source>
        <strain evidence="2">CT5</strain>
    </source>
</reference>
<sequence length="215" mass="24555">MKISFLSTLCLVLLLSAQVTSAFYLNKNIETQTEVKEISSEIVQDGFKENIVMDYLQSILFWMNRKFLTGFSQGFEGHSNELPSQCMDEEFQGRFITSLADVFADILNGNIFEEDLFDDHLNIFTSNIANELVNACSTPSIVIQVDEWLDDNFEDNNFLVGLALTAVRYVQTAVSNIGPFFLWHAVHIGSSLTFQFYWFGYSLGKILRIFFLNES</sequence>
<gene>
    <name evidence="2" type="ORF">ECRA1380_LOCUS1365</name>
    <name evidence="3" type="ORF">ECRASSUSDP1_LOCUS18295</name>
</gene>
<name>A0A7S3K784_EUPCR</name>
<protein>
    <submittedName>
        <fullName evidence="2">Uncharacterized protein</fullName>
    </submittedName>
</protein>
<organism evidence="2">
    <name type="scientific">Euplotes crassus</name>
    <dbReference type="NCBI Taxonomy" id="5936"/>
    <lineage>
        <taxon>Eukaryota</taxon>
        <taxon>Sar</taxon>
        <taxon>Alveolata</taxon>
        <taxon>Ciliophora</taxon>
        <taxon>Intramacronucleata</taxon>
        <taxon>Spirotrichea</taxon>
        <taxon>Hypotrichia</taxon>
        <taxon>Euplotida</taxon>
        <taxon>Euplotidae</taxon>
        <taxon>Moneuplotes</taxon>
    </lineage>
</organism>
<dbReference type="EMBL" id="CAMPGE010018509">
    <property type="protein sequence ID" value="CAI2376918.1"/>
    <property type="molecule type" value="Genomic_DNA"/>
</dbReference>
<dbReference type="AlphaFoldDB" id="A0A7S3K784"/>
<evidence type="ECO:0000313" key="3">
    <source>
        <dbReference type="EMBL" id="CAI2376918.1"/>
    </source>
</evidence>
<reference evidence="3" key="2">
    <citation type="submission" date="2023-07" db="EMBL/GenBank/DDBJ databases">
        <authorList>
            <consortium name="AG Swart"/>
            <person name="Singh M."/>
            <person name="Singh A."/>
            <person name="Seah K."/>
            <person name="Emmerich C."/>
        </authorList>
    </citation>
    <scope>NUCLEOTIDE SEQUENCE</scope>
    <source>
        <strain evidence="3">DP1</strain>
    </source>
</reference>
<keyword evidence="4" id="KW-1185">Reference proteome</keyword>
<accession>A0A7S3K784</accession>
<feature type="chain" id="PRO_5042409334" evidence="1">
    <location>
        <begin position="23"/>
        <end position="215"/>
    </location>
</feature>
<dbReference type="EMBL" id="HBIK01002744">
    <property type="protein sequence ID" value="CAE0376410.1"/>
    <property type="molecule type" value="Transcribed_RNA"/>
</dbReference>
<feature type="signal peptide" evidence="1">
    <location>
        <begin position="1"/>
        <end position="22"/>
    </location>
</feature>
<keyword evidence="1" id="KW-0732">Signal</keyword>